<dbReference type="AlphaFoldDB" id="A0A2I1I2D0"/>
<accession>A0A2I1I2D0</accession>
<evidence type="ECO:0000313" key="2">
    <source>
        <dbReference type="Proteomes" id="UP000234198"/>
    </source>
</evidence>
<dbReference type="EMBL" id="PKKM01000002">
    <property type="protein sequence ID" value="PKY65287.1"/>
    <property type="molecule type" value="Genomic_DNA"/>
</dbReference>
<reference evidence="1 2" key="1">
    <citation type="submission" date="2017-12" db="EMBL/GenBank/DDBJ databases">
        <title>Phylogenetic diversity of female urinary microbiome.</title>
        <authorList>
            <person name="Thomas-White K."/>
            <person name="Wolfe A.J."/>
        </authorList>
    </citation>
    <scope>NUCLEOTIDE SEQUENCE [LARGE SCALE GENOMIC DNA]</scope>
    <source>
        <strain evidence="1 2">UMB0018</strain>
    </source>
</reference>
<gene>
    <name evidence="1" type="ORF">CYJ22_02080</name>
</gene>
<sequence>MNSLVSAMQRDYDASFSPITVFRLAIPPDDAVSRCVGLWKMKGIRSETVGMREQFKQRGWAGTELIIGHSGRALLTDFLFNTRGLTLLFSQAISLLPNRVKRAAITKIYVDIIARTIETESGPITELWCLADWATRINLSGFENSYIESSMRSLEESFNTQGILSAPVRHLDRRDIEPDSPLSLPTLVSMRQAAKKRNR</sequence>
<evidence type="ECO:0000313" key="1">
    <source>
        <dbReference type="EMBL" id="PKY65287.1"/>
    </source>
</evidence>
<dbReference type="Proteomes" id="UP000234198">
    <property type="component" value="Unassembled WGS sequence"/>
</dbReference>
<name>A0A2I1I2D0_9ACTO</name>
<comment type="caution">
    <text evidence="1">The sequence shown here is derived from an EMBL/GenBank/DDBJ whole genome shotgun (WGS) entry which is preliminary data.</text>
</comment>
<protein>
    <submittedName>
        <fullName evidence="1">Uncharacterized protein</fullName>
    </submittedName>
</protein>
<proteinExistence type="predicted"/>
<organism evidence="1 2">
    <name type="scientific">Schaalia odontolytica</name>
    <dbReference type="NCBI Taxonomy" id="1660"/>
    <lineage>
        <taxon>Bacteria</taxon>
        <taxon>Bacillati</taxon>
        <taxon>Actinomycetota</taxon>
        <taxon>Actinomycetes</taxon>
        <taxon>Actinomycetales</taxon>
        <taxon>Actinomycetaceae</taxon>
        <taxon>Schaalia</taxon>
    </lineage>
</organism>